<name>A0AA36GPK2_CYLNA</name>
<keyword evidence="1" id="KW-1133">Transmembrane helix</keyword>
<evidence type="ECO:0000313" key="3">
    <source>
        <dbReference type="EMBL" id="CAJ0595873.1"/>
    </source>
</evidence>
<keyword evidence="1" id="KW-0472">Membrane</keyword>
<evidence type="ECO:0000259" key="2">
    <source>
        <dbReference type="Pfam" id="PF05050"/>
    </source>
</evidence>
<dbReference type="PANTHER" id="PTHR22989">
    <property type="entry name" value="UNCHARACTERIZED DUF13 C.ELEGANS"/>
    <property type="match status" value="1"/>
</dbReference>
<dbReference type="AlphaFoldDB" id="A0AA36GPK2"/>
<keyword evidence="1" id="KW-0812">Transmembrane</keyword>
<evidence type="ECO:0000256" key="1">
    <source>
        <dbReference type="SAM" id="Phobius"/>
    </source>
</evidence>
<feature type="transmembrane region" description="Helical" evidence="1">
    <location>
        <begin position="31"/>
        <end position="48"/>
    </location>
</feature>
<keyword evidence="4" id="KW-1185">Reference proteome</keyword>
<gene>
    <name evidence="3" type="ORF">CYNAS_LOCUS7856</name>
</gene>
<protein>
    <recommendedName>
        <fullName evidence="2">Methyltransferase FkbM domain-containing protein</fullName>
    </recommendedName>
</protein>
<reference evidence="3" key="1">
    <citation type="submission" date="2023-07" db="EMBL/GenBank/DDBJ databases">
        <authorList>
            <consortium name="CYATHOMIX"/>
        </authorList>
    </citation>
    <scope>NUCLEOTIDE SEQUENCE</scope>
    <source>
        <strain evidence="3">N/A</strain>
    </source>
</reference>
<dbReference type="InterPro" id="IPR006342">
    <property type="entry name" value="FkbM_mtfrase"/>
</dbReference>
<dbReference type="PANTHER" id="PTHR22989:SF10">
    <property type="entry name" value="METHYLTRANSFERASE FKBM DOMAIN-CONTAINING PROTEIN"/>
    <property type="match status" value="1"/>
</dbReference>
<dbReference type="Proteomes" id="UP001176961">
    <property type="component" value="Unassembled WGS sequence"/>
</dbReference>
<feature type="domain" description="Methyltransferase FkbM" evidence="2">
    <location>
        <begin position="136"/>
        <end position="357"/>
    </location>
</feature>
<dbReference type="Pfam" id="PF05050">
    <property type="entry name" value="Methyltransf_21"/>
    <property type="match status" value="1"/>
</dbReference>
<sequence>MSTLYIKECCRSQKHYTELHWKLTKGARMKIFLIIVMLVIFMVVRVAGPGGRPFRTTPSPTTTPKLKWYEYLWPGNWMLYVKREQDYLNLQNAEFICTLSSDSYGMCIYGHISIRINHDRTDFFKSSRECLLSNIDANSNDLERQWTNFPYYVNKCAPKNRLPVQGFSNTDELKFHVMPRSHTSNSIDCTIISLGIGKDVEAEKSMRVAMPNCQFWGADPVNDTNADIFPEVGKFYNIAVGAENGSFRSYILEDIYRYQDVKYIDIATFIRNYVKKSVIDQIMIDIEHAEYPMLPFLLQTGQLAKESIVICQMNIEVHRPNSEQLRQFFNFYKQLMLEEQWTLMSASSIIGHLRLFMFNHGNQECHDRYVGDIYDRSLANES</sequence>
<proteinExistence type="predicted"/>
<comment type="caution">
    <text evidence="3">The sequence shown here is derived from an EMBL/GenBank/DDBJ whole genome shotgun (WGS) entry which is preliminary data.</text>
</comment>
<evidence type="ECO:0000313" key="4">
    <source>
        <dbReference type="Proteomes" id="UP001176961"/>
    </source>
</evidence>
<organism evidence="3 4">
    <name type="scientific">Cylicocyclus nassatus</name>
    <name type="common">Nematode worm</name>
    <dbReference type="NCBI Taxonomy" id="53992"/>
    <lineage>
        <taxon>Eukaryota</taxon>
        <taxon>Metazoa</taxon>
        <taxon>Ecdysozoa</taxon>
        <taxon>Nematoda</taxon>
        <taxon>Chromadorea</taxon>
        <taxon>Rhabditida</taxon>
        <taxon>Rhabditina</taxon>
        <taxon>Rhabditomorpha</taxon>
        <taxon>Strongyloidea</taxon>
        <taxon>Strongylidae</taxon>
        <taxon>Cylicocyclus</taxon>
    </lineage>
</organism>
<accession>A0AA36GPK2</accession>
<dbReference type="EMBL" id="CATQJL010000112">
    <property type="protein sequence ID" value="CAJ0595873.1"/>
    <property type="molecule type" value="Genomic_DNA"/>
</dbReference>